<comment type="caution">
    <text evidence="3">The sequence shown here is derived from an EMBL/GenBank/DDBJ whole genome shotgun (WGS) entry which is preliminary data.</text>
</comment>
<dbReference type="AlphaFoldDB" id="A0AAW0U3N1"/>
<name>A0AAW0U3N1_SCYPA</name>
<sequence length="229" mass="25732">MGEEEEEEEKEEGGEKGKAMKEKRKEKQERKESKVKEAVGFQRLWFFFAEMGCVFVAAFLIILAQVHCQVEYADHPPYYQPPVVPVTQTVTVTVTQTIRVPVTSDVWVSTATPYTVRVTSLATDYTYVADDAETVTAVVAVTNTPISVVRETSCINPVRTAVSVFTSFLTETERKDLYHTVTHIDVHNEINTVAVPSVQTLVQRVTTTTIRLATVTVTSTTYGYYHRNL</sequence>
<keyword evidence="2" id="KW-0812">Transmembrane</keyword>
<feature type="compositionally biased region" description="Basic and acidic residues" evidence="1">
    <location>
        <begin position="13"/>
        <end position="32"/>
    </location>
</feature>
<evidence type="ECO:0000256" key="1">
    <source>
        <dbReference type="SAM" id="MobiDB-lite"/>
    </source>
</evidence>
<evidence type="ECO:0000313" key="3">
    <source>
        <dbReference type="EMBL" id="KAK8394649.1"/>
    </source>
</evidence>
<evidence type="ECO:0000256" key="2">
    <source>
        <dbReference type="SAM" id="Phobius"/>
    </source>
</evidence>
<dbReference type="Proteomes" id="UP001487740">
    <property type="component" value="Unassembled WGS sequence"/>
</dbReference>
<keyword evidence="2" id="KW-1133">Transmembrane helix</keyword>
<dbReference type="EMBL" id="JARAKH010000018">
    <property type="protein sequence ID" value="KAK8394649.1"/>
    <property type="molecule type" value="Genomic_DNA"/>
</dbReference>
<keyword evidence="4" id="KW-1185">Reference proteome</keyword>
<evidence type="ECO:0000313" key="4">
    <source>
        <dbReference type="Proteomes" id="UP001487740"/>
    </source>
</evidence>
<organism evidence="3 4">
    <name type="scientific">Scylla paramamosain</name>
    <name type="common">Mud crab</name>
    <dbReference type="NCBI Taxonomy" id="85552"/>
    <lineage>
        <taxon>Eukaryota</taxon>
        <taxon>Metazoa</taxon>
        <taxon>Ecdysozoa</taxon>
        <taxon>Arthropoda</taxon>
        <taxon>Crustacea</taxon>
        <taxon>Multicrustacea</taxon>
        <taxon>Malacostraca</taxon>
        <taxon>Eumalacostraca</taxon>
        <taxon>Eucarida</taxon>
        <taxon>Decapoda</taxon>
        <taxon>Pleocyemata</taxon>
        <taxon>Brachyura</taxon>
        <taxon>Eubrachyura</taxon>
        <taxon>Portunoidea</taxon>
        <taxon>Portunidae</taxon>
        <taxon>Portuninae</taxon>
        <taxon>Scylla</taxon>
    </lineage>
</organism>
<accession>A0AAW0U3N1</accession>
<feature type="compositionally biased region" description="Acidic residues" evidence="1">
    <location>
        <begin position="1"/>
        <end position="12"/>
    </location>
</feature>
<feature type="region of interest" description="Disordered" evidence="1">
    <location>
        <begin position="1"/>
        <end position="32"/>
    </location>
</feature>
<proteinExistence type="predicted"/>
<keyword evidence="2" id="KW-0472">Membrane</keyword>
<feature type="transmembrane region" description="Helical" evidence="2">
    <location>
        <begin position="44"/>
        <end position="64"/>
    </location>
</feature>
<protein>
    <submittedName>
        <fullName evidence="3">Uncharacterized protein</fullName>
    </submittedName>
</protein>
<reference evidence="3 4" key="1">
    <citation type="submission" date="2023-03" db="EMBL/GenBank/DDBJ databases">
        <title>High-quality genome of Scylla paramamosain provides insights in environmental adaptation.</title>
        <authorList>
            <person name="Zhang L."/>
        </authorList>
    </citation>
    <scope>NUCLEOTIDE SEQUENCE [LARGE SCALE GENOMIC DNA]</scope>
    <source>
        <strain evidence="3">LZ_2023a</strain>
        <tissue evidence="3">Muscle</tissue>
    </source>
</reference>
<gene>
    <name evidence="3" type="ORF">O3P69_005841</name>
</gene>